<evidence type="ECO:0000256" key="5">
    <source>
        <dbReference type="ARBA" id="ARBA00022519"/>
    </source>
</evidence>
<name>A0A927B662_9BACT</name>
<keyword evidence="6 10" id="KW-0812">Transmembrane</keyword>
<evidence type="ECO:0000256" key="2">
    <source>
        <dbReference type="ARBA" id="ARBA00006555"/>
    </source>
</evidence>
<keyword evidence="3 10" id="KW-0813">Transport</keyword>
<keyword evidence="4" id="KW-1003">Cell membrane</keyword>
<comment type="caution">
    <text evidence="13">The sequence shown here is derived from an EMBL/GenBank/DDBJ whole genome shotgun (WGS) entry which is preliminary data.</text>
</comment>
<feature type="transmembrane region" description="Helical" evidence="11">
    <location>
        <begin position="91"/>
        <end position="111"/>
    </location>
</feature>
<dbReference type="GO" id="GO:0098797">
    <property type="term" value="C:plasma membrane protein complex"/>
    <property type="evidence" value="ECO:0007669"/>
    <property type="project" value="TreeGrafter"/>
</dbReference>
<evidence type="ECO:0000256" key="8">
    <source>
        <dbReference type="ARBA" id="ARBA00022989"/>
    </source>
</evidence>
<dbReference type="InterPro" id="IPR037682">
    <property type="entry name" value="TonB_C"/>
</dbReference>
<evidence type="ECO:0000259" key="12">
    <source>
        <dbReference type="PROSITE" id="PS52015"/>
    </source>
</evidence>
<dbReference type="Proteomes" id="UP000653797">
    <property type="component" value="Unassembled WGS sequence"/>
</dbReference>
<comment type="subcellular location">
    <subcellularLocation>
        <location evidence="1">Cell inner membrane</location>
        <topology evidence="1">Single-pass membrane protein</topology>
        <orientation evidence="1">Periplasmic side</orientation>
    </subcellularLocation>
    <subcellularLocation>
        <location evidence="10">Cell outer membrane</location>
        <topology evidence="10">Multi-pass membrane protein</topology>
    </subcellularLocation>
</comment>
<dbReference type="Gene3D" id="3.30.1150.10">
    <property type="match status" value="1"/>
</dbReference>
<comment type="similarity">
    <text evidence="2">Belongs to the TonB family.</text>
</comment>
<evidence type="ECO:0000313" key="14">
    <source>
        <dbReference type="Proteomes" id="UP000653797"/>
    </source>
</evidence>
<accession>A0A927B662</accession>
<dbReference type="InterPro" id="IPR037066">
    <property type="entry name" value="Plug_dom_sf"/>
</dbReference>
<dbReference type="PROSITE" id="PS52016">
    <property type="entry name" value="TONB_DEPENDENT_REC_3"/>
    <property type="match status" value="1"/>
</dbReference>
<feature type="transmembrane region" description="Helical" evidence="11">
    <location>
        <begin position="6"/>
        <end position="24"/>
    </location>
</feature>
<dbReference type="PANTHER" id="PTHR33446:SF2">
    <property type="entry name" value="PROTEIN TONB"/>
    <property type="match status" value="1"/>
</dbReference>
<dbReference type="SUPFAM" id="SSF74653">
    <property type="entry name" value="TolA/TonB C-terminal domain"/>
    <property type="match status" value="1"/>
</dbReference>
<dbReference type="CDD" id="cd07341">
    <property type="entry name" value="M56_BlaR1_MecR1_like"/>
    <property type="match status" value="1"/>
</dbReference>
<dbReference type="Gene3D" id="2.170.130.10">
    <property type="entry name" value="TonB-dependent receptor, plug domain"/>
    <property type="match status" value="1"/>
</dbReference>
<keyword evidence="10" id="KW-1134">Transmembrane beta strand</keyword>
<evidence type="ECO:0000256" key="4">
    <source>
        <dbReference type="ARBA" id="ARBA00022475"/>
    </source>
</evidence>
<evidence type="ECO:0000313" key="13">
    <source>
        <dbReference type="EMBL" id="MBD2756165.1"/>
    </source>
</evidence>
<evidence type="ECO:0000256" key="9">
    <source>
        <dbReference type="ARBA" id="ARBA00023136"/>
    </source>
</evidence>
<dbReference type="GO" id="GO:0055085">
    <property type="term" value="P:transmembrane transport"/>
    <property type="evidence" value="ECO:0007669"/>
    <property type="project" value="InterPro"/>
</dbReference>
<keyword evidence="10" id="KW-0998">Cell outer membrane</keyword>
<dbReference type="InterPro" id="IPR006260">
    <property type="entry name" value="TonB/TolA_C"/>
</dbReference>
<dbReference type="PROSITE" id="PS52015">
    <property type="entry name" value="TONB_CTD"/>
    <property type="match status" value="1"/>
</dbReference>
<dbReference type="GO" id="GO:0015031">
    <property type="term" value="P:protein transport"/>
    <property type="evidence" value="ECO:0007669"/>
    <property type="project" value="UniProtKB-KW"/>
</dbReference>
<dbReference type="RefSeq" id="WP_191041788.1">
    <property type="nucleotide sequence ID" value="NZ_JACXAA010000011.1"/>
</dbReference>
<feature type="domain" description="TonB C-terminal" evidence="12">
    <location>
        <begin position="429"/>
        <end position="525"/>
    </location>
</feature>
<dbReference type="AlphaFoldDB" id="A0A927B662"/>
<keyword evidence="7" id="KW-0653">Protein transport</keyword>
<keyword evidence="14" id="KW-1185">Reference proteome</keyword>
<protein>
    <submittedName>
        <fullName evidence="13">TonB family protein</fullName>
    </submittedName>
</protein>
<dbReference type="InterPro" id="IPR051045">
    <property type="entry name" value="TonB-dependent_transducer"/>
</dbReference>
<dbReference type="Pfam" id="PF03544">
    <property type="entry name" value="TonB_C"/>
    <property type="match status" value="1"/>
</dbReference>
<reference evidence="13" key="1">
    <citation type="submission" date="2020-09" db="EMBL/GenBank/DDBJ databases">
        <authorList>
            <person name="Kim M.K."/>
        </authorList>
    </citation>
    <scope>NUCLEOTIDE SEQUENCE</scope>
    <source>
        <strain evidence="13">BT704</strain>
    </source>
</reference>
<evidence type="ECO:0000256" key="1">
    <source>
        <dbReference type="ARBA" id="ARBA00004383"/>
    </source>
</evidence>
<dbReference type="PANTHER" id="PTHR33446">
    <property type="entry name" value="PROTEIN TONB-RELATED"/>
    <property type="match status" value="1"/>
</dbReference>
<dbReference type="GO" id="GO:0009279">
    <property type="term" value="C:cell outer membrane"/>
    <property type="evidence" value="ECO:0007669"/>
    <property type="project" value="UniProtKB-SubCell"/>
</dbReference>
<evidence type="ECO:0000256" key="3">
    <source>
        <dbReference type="ARBA" id="ARBA00022448"/>
    </source>
</evidence>
<dbReference type="Gene3D" id="2.60.40.1120">
    <property type="entry name" value="Carboxypeptidase-like, regulatory domain"/>
    <property type="match status" value="1"/>
</dbReference>
<dbReference type="InterPro" id="IPR039426">
    <property type="entry name" value="TonB-dep_rcpt-like"/>
</dbReference>
<evidence type="ECO:0000256" key="7">
    <source>
        <dbReference type="ARBA" id="ARBA00022927"/>
    </source>
</evidence>
<gene>
    <name evidence="13" type="ORF">IC230_24925</name>
</gene>
<comment type="similarity">
    <text evidence="10">Belongs to the TonB-dependent receptor family.</text>
</comment>
<keyword evidence="9 10" id="KW-0472">Membrane</keyword>
<keyword evidence="8 11" id="KW-1133">Transmembrane helix</keyword>
<sequence>MNTLDYLLKANLYGLLFVGTYWLMLRRHTFFRLNRAYLLVSAALSLILPLASLPTQTVETLPIPVGLITLPAPVTAIAPVETIVAATQPDWMQLGLMFYGLVALFFGVRFLRRVGGLLRLIHQSTQRTFENYILVQPNDPTLPTFSFFRYVILNPADTRNDLILQHELVHVRQYHSVDIVIMEIIQAVFWACPTLWLMDRLLRQVHEFLADKPVHQPTEYAHFLVDYSFSHQNSLSGLDTLTNSFFSPSLLKQRIVMLHRKATNRWALSKYALVLPLAFSLLAMTTARDEITAVVDLVADEPITVSGRVTSAVDGKPLSGAMVVIKATTKGTSTDAEGRYKLINVPKDAVLAFSFVGFSTQEVTVSGQTTHNVSMALQTSNLNKVIVTAYEATHNSNSPSQSTTANPGSQINRNSEVFTVIEQQPEFPGGMIALERYLAQNLRYPADAQKAHVEGYVFVQFVVNETGAIHQLRVLRGIGFGCNEEAVRVVSQMPKWIPGKQLGRAVAAQYNLPIQFVIEKKEDKRTGQLDPPVFKPTENPTGEFPTVRDVNYPNQPRLTTVKIPATAFHTDTVPQPSIRQKPATVTIRGEGPLGQLAGEPLYILDGNQISGDSVKALNLRTVESINVLKGSSAMATYGEKARDGAVILTTKKR</sequence>
<feature type="transmembrane region" description="Helical" evidence="11">
    <location>
        <begin position="36"/>
        <end position="53"/>
    </location>
</feature>
<evidence type="ECO:0000256" key="10">
    <source>
        <dbReference type="PROSITE-ProRule" id="PRU01360"/>
    </source>
</evidence>
<dbReference type="EMBL" id="JACXAA010000011">
    <property type="protein sequence ID" value="MBD2756165.1"/>
    <property type="molecule type" value="Genomic_DNA"/>
</dbReference>
<dbReference type="InterPro" id="IPR008969">
    <property type="entry name" value="CarboxyPept-like_regulatory"/>
</dbReference>
<evidence type="ECO:0000256" key="6">
    <source>
        <dbReference type="ARBA" id="ARBA00022692"/>
    </source>
</evidence>
<dbReference type="Pfam" id="PF13715">
    <property type="entry name" value="CarbopepD_reg_2"/>
    <property type="match status" value="1"/>
</dbReference>
<dbReference type="SUPFAM" id="SSF49464">
    <property type="entry name" value="Carboxypeptidase regulatory domain-like"/>
    <property type="match status" value="1"/>
</dbReference>
<dbReference type="GO" id="GO:0031992">
    <property type="term" value="F:energy transducer activity"/>
    <property type="evidence" value="ECO:0007669"/>
    <property type="project" value="TreeGrafter"/>
</dbReference>
<proteinExistence type="inferred from homology"/>
<keyword evidence="5" id="KW-0997">Cell inner membrane</keyword>
<organism evidence="13 14">
    <name type="scientific">Spirosoma validum</name>
    <dbReference type="NCBI Taxonomy" id="2771355"/>
    <lineage>
        <taxon>Bacteria</taxon>
        <taxon>Pseudomonadati</taxon>
        <taxon>Bacteroidota</taxon>
        <taxon>Cytophagia</taxon>
        <taxon>Cytophagales</taxon>
        <taxon>Cytophagaceae</taxon>
        <taxon>Spirosoma</taxon>
    </lineage>
</organism>
<evidence type="ECO:0000256" key="11">
    <source>
        <dbReference type="SAM" id="Phobius"/>
    </source>
</evidence>
<dbReference type="SUPFAM" id="SSF56935">
    <property type="entry name" value="Porins"/>
    <property type="match status" value="1"/>
</dbReference>
<dbReference type="NCBIfam" id="TIGR01352">
    <property type="entry name" value="tonB_Cterm"/>
    <property type="match status" value="1"/>
</dbReference>